<dbReference type="GO" id="GO:0097367">
    <property type="term" value="F:carbohydrate derivative binding"/>
    <property type="evidence" value="ECO:0007669"/>
    <property type="project" value="InterPro"/>
</dbReference>
<evidence type="ECO:0000256" key="1">
    <source>
        <dbReference type="ARBA" id="ARBA00010523"/>
    </source>
</evidence>
<name>A0A2H0TQ36_9BACT</name>
<organism evidence="4 5">
    <name type="scientific">Candidatus Magasanikbacteria bacterium CG10_big_fil_rev_8_21_14_0_10_47_10</name>
    <dbReference type="NCBI Taxonomy" id="1974652"/>
    <lineage>
        <taxon>Bacteria</taxon>
        <taxon>Candidatus Magasanikiibacteriota</taxon>
    </lineage>
</organism>
<dbReference type="AlphaFoldDB" id="A0A2H0TQ36"/>
<keyword evidence="2" id="KW-0413">Isomerase</keyword>
<dbReference type="GO" id="GO:0005975">
    <property type="term" value="P:carbohydrate metabolic process"/>
    <property type="evidence" value="ECO:0007669"/>
    <property type="project" value="InterPro"/>
</dbReference>
<evidence type="ECO:0000313" key="4">
    <source>
        <dbReference type="EMBL" id="PIR74268.1"/>
    </source>
</evidence>
<feature type="domain" description="SIS" evidence="3">
    <location>
        <begin position="21"/>
        <end position="165"/>
    </location>
</feature>
<proteinExistence type="inferred from homology"/>
<dbReference type="GO" id="GO:1901135">
    <property type="term" value="P:carbohydrate derivative metabolic process"/>
    <property type="evidence" value="ECO:0007669"/>
    <property type="project" value="InterPro"/>
</dbReference>
<dbReference type="PROSITE" id="PS51464">
    <property type="entry name" value="SIS"/>
    <property type="match status" value="1"/>
</dbReference>
<dbReference type="Gene3D" id="3.40.50.10490">
    <property type="entry name" value="Glucose-6-phosphate isomerase like protein, domain 1"/>
    <property type="match status" value="2"/>
</dbReference>
<dbReference type="GO" id="GO:0004347">
    <property type="term" value="F:glucose-6-phosphate isomerase activity"/>
    <property type="evidence" value="ECO:0007669"/>
    <property type="project" value="InterPro"/>
</dbReference>
<dbReference type="Pfam" id="PF10432">
    <property type="entry name" value="bact-PGI_C"/>
    <property type="match status" value="1"/>
</dbReference>
<dbReference type="Proteomes" id="UP000230154">
    <property type="component" value="Unassembled WGS sequence"/>
</dbReference>
<evidence type="ECO:0000256" key="2">
    <source>
        <dbReference type="ARBA" id="ARBA00023235"/>
    </source>
</evidence>
<comment type="caution">
    <text evidence="4">The sequence shown here is derived from an EMBL/GenBank/DDBJ whole genome shotgun (WGS) entry which is preliminary data.</text>
</comment>
<dbReference type="InterPro" id="IPR001347">
    <property type="entry name" value="SIS_dom"/>
</dbReference>
<dbReference type="InterPro" id="IPR019490">
    <property type="entry name" value="Glu6P/Mann6P_isomerase_C"/>
</dbReference>
<reference evidence="5" key="1">
    <citation type="submission" date="2017-09" db="EMBL/GenBank/DDBJ databases">
        <title>Depth-based differentiation of microbial function through sediment-hosted aquifers and enrichment of novel symbionts in the deep terrestrial subsurface.</title>
        <authorList>
            <person name="Probst A.J."/>
            <person name="Ladd B."/>
            <person name="Jarett J.K."/>
            <person name="Geller-Mcgrath D.E."/>
            <person name="Sieber C.M.K."/>
            <person name="Emerson J.B."/>
            <person name="Anantharaman K."/>
            <person name="Thomas B.C."/>
            <person name="Malmstrom R."/>
            <person name="Stieglmeier M."/>
            <person name="Klingl A."/>
            <person name="Woyke T."/>
            <person name="Ryan C.M."/>
            <person name="Banfield J.F."/>
        </authorList>
    </citation>
    <scope>NUCLEOTIDE SEQUENCE [LARGE SCALE GENOMIC DNA]</scope>
</reference>
<dbReference type="SUPFAM" id="SSF53697">
    <property type="entry name" value="SIS domain"/>
    <property type="match status" value="1"/>
</dbReference>
<evidence type="ECO:0000259" key="3">
    <source>
        <dbReference type="PROSITE" id="PS51464"/>
    </source>
</evidence>
<dbReference type="CDD" id="cd05637">
    <property type="entry name" value="SIS_PGI_PMI_2"/>
    <property type="match status" value="1"/>
</dbReference>
<evidence type="ECO:0000313" key="5">
    <source>
        <dbReference type="Proteomes" id="UP000230154"/>
    </source>
</evidence>
<protein>
    <recommendedName>
        <fullName evidence="3">SIS domain-containing protein</fullName>
    </recommendedName>
</protein>
<dbReference type="EMBL" id="PFCB01000023">
    <property type="protein sequence ID" value="PIR74268.1"/>
    <property type="molecule type" value="Genomic_DNA"/>
</dbReference>
<dbReference type="GO" id="GO:0004476">
    <property type="term" value="F:mannose-6-phosphate isomerase activity"/>
    <property type="evidence" value="ECO:0007669"/>
    <property type="project" value="InterPro"/>
</dbReference>
<sequence>MMQDAIEGFAKQFLYKPVIQNKEKLKKKKRVIVLGMGGSHLAADLALAYDPSLPLTVHTDYGLPAMPAQDLRDTLVIASSYSGNTEEIIEGFQLALKQKLAVAAITVGGKLLDSAKQQKIPYVQMPDTGIQPRSALGFNLLGILAIMGESAAMKQAAAVARSLKPKMIEPKGAALARKLKDHVPVIYSSARNQSIAYNWKIKFNETGKIPGFYNVFSELNHNEMTGFDVQPKSRHLSRPFHFIFLKDKKDHPKIQKRMDVMKKLYEKRGLPVTALELIGTNPFTKIFTSLVLADWTALHTASLYGLEPEQVPMVVEFKKLIA</sequence>
<accession>A0A2H0TQ36</accession>
<dbReference type="InterPro" id="IPR046348">
    <property type="entry name" value="SIS_dom_sf"/>
</dbReference>
<gene>
    <name evidence="4" type="ORF">COU35_03170</name>
</gene>
<comment type="similarity">
    <text evidence="1">Belongs to the PGI/PMI family.</text>
</comment>